<evidence type="ECO:0000259" key="2">
    <source>
        <dbReference type="SMART" id="SM00014"/>
    </source>
</evidence>
<feature type="transmembrane region" description="Helical" evidence="1">
    <location>
        <begin position="12"/>
        <end position="30"/>
    </location>
</feature>
<dbReference type="OrthoDB" id="9773582at2"/>
<feature type="transmembrane region" description="Helical" evidence="1">
    <location>
        <begin position="79"/>
        <end position="99"/>
    </location>
</feature>
<dbReference type="AlphaFoldDB" id="A0A1X7IJT0"/>
<evidence type="ECO:0000256" key="1">
    <source>
        <dbReference type="SAM" id="Phobius"/>
    </source>
</evidence>
<sequence>MESIKDKLQSPAFLMYVLYFLTALAVVLFLEKGTFLLWLNERHNPFGDVFFSYVTLLGEWHIFVIAGVLVLLYRIYYAILLTLTGLIHLAIVQFLKIIVFEAHRPALKYEESLSSFNLVEGVELSTFYSMPSGHSASAFALATILILLTKNKLLQVFLMLLAILVAVSRVYLFQHFMVDTIVGASLGLLVSGTIWWYFSFKNQSLLYNINPLHKGLIFNK</sequence>
<dbReference type="PANTHER" id="PTHR14969:SF13">
    <property type="entry name" value="AT30094P"/>
    <property type="match status" value="1"/>
</dbReference>
<dbReference type="RefSeq" id="WP_085515678.1">
    <property type="nucleotide sequence ID" value="NZ_FXAW01000001.1"/>
</dbReference>
<dbReference type="PANTHER" id="PTHR14969">
    <property type="entry name" value="SPHINGOSINE-1-PHOSPHATE PHOSPHOHYDROLASE"/>
    <property type="match status" value="1"/>
</dbReference>
<keyword evidence="1" id="KW-0812">Transmembrane</keyword>
<dbReference type="Gene3D" id="1.20.144.10">
    <property type="entry name" value="Phosphatidic acid phosphatase type 2/haloperoxidase"/>
    <property type="match status" value="1"/>
</dbReference>
<feature type="transmembrane region" description="Helical" evidence="1">
    <location>
        <begin position="50"/>
        <end position="72"/>
    </location>
</feature>
<dbReference type="STRING" id="1028.SAMN05661096_00692"/>
<dbReference type="InterPro" id="IPR036938">
    <property type="entry name" value="PAP2/HPO_sf"/>
</dbReference>
<evidence type="ECO:0000313" key="3">
    <source>
        <dbReference type="EMBL" id="SMG14668.1"/>
    </source>
</evidence>
<dbReference type="Pfam" id="PF01569">
    <property type="entry name" value="PAP2"/>
    <property type="match status" value="1"/>
</dbReference>
<keyword evidence="1" id="KW-1133">Transmembrane helix</keyword>
<proteinExistence type="predicted"/>
<evidence type="ECO:0000313" key="4">
    <source>
        <dbReference type="Proteomes" id="UP000193804"/>
    </source>
</evidence>
<dbReference type="SUPFAM" id="SSF48317">
    <property type="entry name" value="Acid phosphatase/Vanadium-dependent haloperoxidase"/>
    <property type="match status" value="1"/>
</dbReference>
<name>A0A1X7IJT0_9BACT</name>
<accession>A0A1X7IJT0</accession>
<protein>
    <submittedName>
        <fullName evidence="3">PAP2 superfamily protein</fullName>
    </submittedName>
</protein>
<keyword evidence="4" id="KW-1185">Reference proteome</keyword>
<keyword evidence="1" id="KW-0472">Membrane</keyword>
<dbReference type="EMBL" id="FXAW01000001">
    <property type="protein sequence ID" value="SMG14668.1"/>
    <property type="molecule type" value="Genomic_DNA"/>
</dbReference>
<gene>
    <name evidence="3" type="ORF">SAMN05661096_00692</name>
</gene>
<feature type="transmembrane region" description="Helical" evidence="1">
    <location>
        <begin position="127"/>
        <end position="149"/>
    </location>
</feature>
<dbReference type="InterPro" id="IPR000326">
    <property type="entry name" value="PAP2/HPO"/>
</dbReference>
<reference evidence="4" key="1">
    <citation type="submission" date="2017-04" db="EMBL/GenBank/DDBJ databases">
        <authorList>
            <person name="Varghese N."/>
            <person name="Submissions S."/>
        </authorList>
    </citation>
    <scope>NUCLEOTIDE SEQUENCE [LARGE SCALE GENOMIC DNA]</scope>
    <source>
        <strain evidence="4">DSM 4125</strain>
    </source>
</reference>
<dbReference type="Proteomes" id="UP000193804">
    <property type="component" value="Unassembled WGS sequence"/>
</dbReference>
<feature type="transmembrane region" description="Helical" evidence="1">
    <location>
        <begin position="156"/>
        <end position="174"/>
    </location>
</feature>
<feature type="transmembrane region" description="Helical" evidence="1">
    <location>
        <begin position="180"/>
        <end position="198"/>
    </location>
</feature>
<organism evidence="3 4">
    <name type="scientific">Marivirga sericea</name>
    <dbReference type="NCBI Taxonomy" id="1028"/>
    <lineage>
        <taxon>Bacteria</taxon>
        <taxon>Pseudomonadati</taxon>
        <taxon>Bacteroidota</taxon>
        <taxon>Cytophagia</taxon>
        <taxon>Cytophagales</taxon>
        <taxon>Marivirgaceae</taxon>
        <taxon>Marivirga</taxon>
    </lineage>
</organism>
<dbReference type="SMART" id="SM00014">
    <property type="entry name" value="acidPPc"/>
    <property type="match status" value="1"/>
</dbReference>
<feature type="domain" description="Phosphatidic acid phosphatase type 2/haloperoxidase" evidence="2">
    <location>
        <begin position="75"/>
        <end position="195"/>
    </location>
</feature>